<feature type="region of interest" description="Disordered" evidence="1">
    <location>
        <begin position="201"/>
        <end position="233"/>
    </location>
</feature>
<accession>A0A7W7RJG9</accession>
<evidence type="ECO:0000313" key="3">
    <source>
        <dbReference type="Proteomes" id="UP000523007"/>
    </source>
</evidence>
<proteinExistence type="predicted"/>
<dbReference type="PANTHER" id="PTHR13812:SF19">
    <property type="entry name" value="KETIMINE REDUCTASE MU-CRYSTALLIN"/>
    <property type="match status" value="1"/>
</dbReference>
<reference evidence="2 3" key="1">
    <citation type="submission" date="2020-08" db="EMBL/GenBank/DDBJ databases">
        <title>Sequencing the genomes of 1000 actinobacteria strains.</title>
        <authorList>
            <person name="Klenk H.-P."/>
        </authorList>
    </citation>
    <scope>NUCLEOTIDE SEQUENCE [LARGE SCALE GENOMIC DNA]</scope>
    <source>
        <strain evidence="2 3">DSM 102030</strain>
    </source>
</reference>
<dbReference type="EC" id="4.3.1.12" evidence="2"/>
<name>A0A7W7RJG9_9ACTN</name>
<dbReference type="AlphaFoldDB" id="A0A7W7RJG9"/>
<dbReference type="RefSeq" id="WP_184580779.1">
    <property type="nucleotide sequence ID" value="NZ_JACHJT010000001.1"/>
</dbReference>
<comment type="caution">
    <text evidence="2">The sequence shown here is derived from an EMBL/GenBank/DDBJ whole genome shotgun (WGS) entry which is preliminary data.</text>
</comment>
<evidence type="ECO:0000256" key="1">
    <source>
        <dbReference type="SAM" id="MobiDB-lite"/>
    </source>
</evidence>
<dbReference type="Pfam" id="PF02423">
    <property type="entry name" value="OCD_Mu_crystall"/>
    <property type="match status" value="1"/>
</dbReference>
<evidence type="ECO:0000313" key="2">
    <source>
        <dbReference type="EMBL" id="MBB4933114.1"/>
    </source>
</evidence>
<keyword evidence="2" id="KW-0456">Lyase</keyword>
<dbReference type="Gene3D" id="3.40.50.720">
    <property type="entry name" value="NAD(P)-binding Rossmann-like Domain"/>
    <property type="match status" value="1"/>
</dbReference>
<dbReference type="InterPro" id="IPR036291">
    <property type="entry name" value="NAD(P)-bd_dom_sf"/>
</dbReference>
<dbReference type="EMBL" id="JACHJT010000001">
    <property type="protein sequence ID" value="MBB4933114.1"/>
    <property type="molecule type" value="Genomic_DNA"/>
</dbReference>
<dbReference type="GO" id="GO:0005737">
    <property type="term" value="C:cytoplasm"/>
    <property type="evidence" value="ECO:0007669"/>
    <property type="project" value="TreeGrafter"/>
</dbReference>
<protein>
    <submittedName>
        <fullName evidence="2">Ornithine cyclodeaminase</fullName>
        <ecNumber evidence="2">4.3.1.12</ecNumber>
    </submittedName>
</protein>
<dbReference type="GO" id="GO:0008473">
    <property type="term" value="F:ornithine cyclodeaminase activity"/>
    <property type="evidence" value="ECO:0007669"/>
    <property type="project" value="UniProtKB-EC"/>
</dbReference>
<dbReference type="InterPro" id="IPR023401">
    <property type="entry name" value="ODC_N"/>
</dbReference>
<sequence>MTLCMGRSDLLRVLDVHACLDRLWDSFTAQIADSTQRRLRVGLPDPGGGAGAAAARLAGLLPGIPAYTVAVEAPVFQERAATRGVVCLHDLASGELLALLDSGTLGTWRTGLTAALGTHSLARFDAESLGIVGCDAQAALLVQGLTRLRPISGLIVADADRKRAADFADRCATEFGLAVRVAGDAAAVAAESDMVLTATGSGEPLLDRADARPGTHFTSIPGPGGADESGGRELPPELLRRSRVISDDAELAAAVGVLTHAGEASGTLRGVLTGETAAREGADDITVYLPAGLPRQDLALAWLAYRGASDADVGTDVDFLT</sequence>
<keyword evidence="3" id="KW-1185">Reference proteome</keyword>
<dbReference type="Proteomes" id="UP000523007">
    <property type="component" value="Unassembled WGS sequence"/>
</dbReference>
<gene>
    <name evidence="2" type="ORF">F4561_003934</name>
</gene>
<dbReference type="PANTHER" id="PTHR13812">
    <property type="entry name" value="KETIMINE REDUCTASE MU-CRYSTALLIN"/>
    <property type="match status" value="1"/>
</dbReference>
<organism evidence="2 3">
    <name type="scientific">Lipingzhangella halophila</name>
    <dbReference type="NCBI Taxonomy" id="1783352"/>
    <lineage>
        <taxon>Bacteria</taxon>
        <taxon>Bacillati</taxon>
        <taxon>Actinomycetota</taxon>
        <taxon>Actinomycetes</taxon>
        <taxon>Streptosporangiales</taxon>
        <taxon>Nocardiopsidaceae</taxon>
        <taxon>Lipingzhangella</taxon>
    </lineage>
</organism>
<dbReference type="SUPFAM" id="SSF51735">
    <property type="entry name" value="NAD(P)-binding Rossmann-fold domains"/>
    <property type="match status" value="1"/>
</dbReference>
<dbReference type="InterPro" id="IPR003462">
    <property type="entry name" value="ODC_Mu_crystall"/>
</dbReference>
<dbReference type="Gene3D" id="3.30.1780.10">
    <property type="entry name" value="ornithine cyclodeaminase, domain 1"/>
    <property type="match status" value="1"/>
</dbReference>